<dbReference type="InterPro" id="IPR001466">
    <property type="entry name" value="Beta-lactam-related"/>
</dbReference>
<comment type="caution">
    <text evidence="2">The sequence shown here is derived from an EMBL/GenBank/DDBJ whole genome shotgun (WGS) entry which is preliminary data.</text>
</comment>
<dbReference type="PANTHER" id="PTHR43283">
    <property type="entry name" value="BETA-LACTAMASE-RELATED"/>
    <property type="match status" value="1"/>
</dbReference>
<keyword evidence="3" id="KW-1185">Reference proteome</keyword>
<dbReference type="SUPFAM" id="SSF56601">
    <property type="entry name" value="beta-lactamase/transpeptidase-like"/>
    <property type="match status" value="1"/>
</dbReference>
<dbReference type="Proteomes" id="UP000093343">
    <property type="component" value="Unassembled WGS sequence"/>
</dbReference>
<evidence type="ECO:0000313" key="3">
    <source>
        <dbReference type="Proteomes" id="UP000093343"/>
    </source>
</evidence>
<dbReference type="EMBL" id="LVEN01000027">
    <property type="protein sequence ID" value="OCB73670.1"/>
    <property type="molecule type" value="Genomic_DNA"/>
</dbReference>
<dbReference type="Pfam" id="PF00144">
    <property type="entry name" value="Beta-lactamase"/>
    <property type="match status" value="1"/>
</dbReference>
<evidence type="ECO:0000313" key="2">
    <source>
        <dbReference type="EMBL" id="OCB73670.1"/>
    </source>
</evidence>
<dbReference type="Gene3D" id="3.40.710.10">
    <property type="entry name" value="DD-peptidase/beta-lactamase superfamily"/>
    <property type="match status" value="1"/>
</dbReference>
<reference evidence="3" key="1">
    <citation type="submission" date="2016-03" db="EMBL/GenBank/DDBJ databases">
        <title>Draft genome sequence of Paenibacillus glacialis DSM 22343.</title>
        <authorList>
            <person name="Shin S.-K."/>
            <person name="Yi H."/>
        </authorList>
    </citation>
    <scope>NUCLEOTIDE SEQUENCE [LARGE SCALE GENOMIC DNA]</scope>
    <source>
        <strain evidence="3">CCUG 60099</strain>
    </source>
</reference>
<dbReference type="PANTHER" id="PTHR43283:SF7">
    <property type="entry name" value="BETA-LACTAMASE-RELATED DOMAIN-CONTAINING PROTEIN"/>
    <property type="match status" value="1"/>
</dbReference>
<sequence>MRKKALIVFFGMLVGYTYGQNINKSKLESLLTKADETHSEAVIIYKDNELVAEKYFGIGQPDTKIESMSCTKSIVGLAVACMLTDQLIENLDTPIAKYYPEWMQGQKQFVTIRHLVNMTSGMQNNPNASVEIYPSPDFVQLALAAELSKKPGEVWQYNNKSLNLMAGVIQKITGKRMDEYIGERLFKNLQITDYSWTLDQKGNPHVMSGCQIKPKDMIKLGLLVANKGKYNNNQIISEEHINEVVKPCTQYQGYGMLWWLDYENTTSIVDEQIITELKKGNASKEFIKKAIKMKGVYHSNDEYLTKLQSVFGENPYQDINKNLTSGLRLRKREFSGKVTYRADGYLGNYIIVDPINNIVAVRMISHQSYKEEKDNFSDFGKQVIDLIE</sequence>
<dbReference type="RefSeq" id="WP_065449989.1">
    <property type="nucleotide sequence ID" value="NZ_LVEN01000027.1"/>
</dbReference>
<evidence type="ECO:0000259" key="1">
    <source>
        <dbReference type="Pfam" id="PF00144"/>
    </source>
</evidence>
<proteinExistence type="predicted"/>
<name>A0ABX2XN33_9FLAO</name>
<accession>A0ABX2XN33</accession>
<protein>
    <recommendedName>
        <fullName evidence="1">Beta-lactamase-related domain-containing protein</fullName>
    </recommendedName>
</protein>
<feature type="domain" description="Beta-lactamase-related" evidence="1">
    <location>
        <begin position="34"/>
        <end position="369"/>
    </location>
</feature>
<dbReference type="InterPro" id="IPR050789">
    <property type="entry name" value="Diverse_Enzym_Activities"/>
</dbReference>
<gene>
    <name evidence="2" type="ORF">FLP_13405</name>
</gene>
<dbReference type="InterPro" id="IPR012338">
    <property type="entry name" value="Beta-lactam/transpept-like"/>
</dbReference>
<organism evidence="2 3">
    <name type="scientific">Flavobacterium piscis</name>
    <dbReference type="NCBI Taxonomy" id="1114874"/>
    <lineage>
        <taxon>Bacteria</taxon>
        <taxon>Pseudomonadati</taxon>
        <taxon>Bacteroidota</taxon>
        <taxon>Flavobacteriia</taxon>
        <taxon>Flavobacteriales</taxon>
        <taxon>Flavobacteriaceae</taxon>
        <taxon>Flavobacterium</taxon>
    </lineage>
</organism>